<gene>
    <name evidence="4" type="ORF">ACFO3J_04770</name>
</gene>
<dbReference type="InterPro" id="IPR029903">
    <property type="entry name" value="RmlD-like-bd"/>
</dbReference>
<dbReference type="EMBL" id="JBHSBB010000005">
    <property type="protein sequence ID" value="MFC4030779.1"/>
    <property type="molecule type" value="Genomic_DNA"/>
</dbReference>
<keyword evidence="2" id="KW-0560">Oxidoreductase</keyword>
<proteinExistence type="inferred from homology"/>
<comment type="caution">
    <text evidence="4">The sequence shown here is derived from an EMBL/GenBank/DDBJ whole genome shotgun (WGS) entry which is preliminary data.</text>
</comment>
<dbReference type="InterPro" id="IPR005913">
    <property type="entry name" value="dTDP_dehydrorham_reduct"/>
</dbReference>
<dbReference type="InterPro" id="IPR036291">
    <property type="entry name" value="NAD(P)-bd_dom_sf"/>
</dbReference>
<keyword evidence="2" id="KW-0521">NADP</keyword>
<comment type="function">
    <text evidence="2">Catalyzes the reduction of dTDP-6-deoxy-L-lyxo-4-hexulose to yield dTDP-L-rhamnose.</text>
</comment>
<dbReference type="SUPFAM" id="SSF51735">
    <property type="entry name" value="NAD(P)-binding Rossmann-fold domains"/>
    <property type="match status" value="1"/>
</dbReference>
<organism evidence="4 5">
    <name type="scientific">Streptomyces polygonati</name>
    <dbReference type="NCBI Taxonomy" id="1617087"/>
    <lineage>
        <taxon>Bacteria</taxon>
        <taxon>Bacillati</taxon>
        <taxon>Actinomycetota</taxon>
        <taxon>Actinomycetes</taxon>
        <taxon>Kitasatosporales</taxon>
        <taxon>Streptomycetaceae</taxon>
        <taxon>Streptomyces</taxon>
    </lineage>
</organism>
<dbReference type="PANTHER" id="PTHR10491">
    <property type="entry name" value="DTDP-4-DEHYDRORHAMNOSE REDUCTASE"/>
    <property type="match status" value="1"/>
</dbReference>
<dbReference type="Gene3D" id="3.40.50.720">
    <property type="entry name" value="NAD(P)-binding Rossmann-like Domain"/>
    <property type="match status" value="1"/>
</dbReference>
<dbReference type="Pfam" id="PF04321">
    <property type="entry name" value="RmlD_sub_bind"/>
    <property type="match status" value="1"/>
</dbReference>
<keyword evidence="5" id="KW-1185">Reference proteome</keyword>
<evidence type="ECO:0000313" key="5">
    <source>
        <dbReference type="Proteomes" id="UP001595765"/>
    </source>
</evidence>
<comment type="pathway">
    <text evidence="2">Carbohydrate biosynthesis; dTDP-L-rhamnose biosynthesis.</text>
</comment>
<feature type="domain" description="RmlD-like substrate binding" evidence="3">
    <location>
        <begin position="1"/>
        <end position="289"/>
    </location>
</feature>
<sequence>MRVLIVGSGFVGRAVAAELVRSGDEAVVASRRRPRDCVHPWLPLDATDAAACRRAVADAAPDRLVLVHGPSDVTWCEAHPEEASRGHAGATRALAEAAQGRRIVLISTDNVFDGAAPSNDERAVPRPANAYGAAKLRAEEALLALSDTSTVLRVSLVYGADPSRTGQWLNFFEACVRQLRRHEPVAAPDDHWTTPVLVDDVAAVTRAVLAGGSTPPLLHLGGPDRLTRDAWARLIAERLGLPAGLVVPTPRARSRYASRPENACLSSVLLDSTPATRGIRVRGVREGVRLLLPEGRPAADGTPR</sequence>
<evidence type="ECO:0000256" key="2">
    <source>
        <dbReference type="RuleBase" id="RU364082"/>
    </source>
</evidence>
<dbReference type="Proteomes" id="UP001595765">
    <property type="component" value="Unassembled WGS sequence"/>
</dbReference>
<dbReference type="RefSeq" id="WP_386426394.1">
    <property type="nucleotide sequence ID" value="NZ_JBHSBB010000005.1"/>
</dbReference>
<name>A0ABV8HKJ1_9ACTN</name>
<accession>A0ABV8HKJ1</accession>
<evidence type="ECO:0000313" key="4">
    <source>
        <dbReference type="EMBL" id="MFC4030779.1"/>
    </source>
</evidence>
<reference evidence="5" key="1">
    <citation type="journal article" date="2019" name="Int. J. Syst. Evol. Microbiol.">
        <title>The Global Catalogue of Microorganisms (GCM) 10K type strain sequencing project: providing services to taxonomists for standard genome sequencing and annotation.</title>
        <authorList>
            <consortium name="The Broad Institute Genomics Platform"/>
            <consortium name="The Broad Institute Genome Sequencing Center for Infectious Disease"/>
            <person name="Wu L."/>
            <person name="Ma J."/>
        </authorList>
    </citation>
    <scope>NUCLEOTIDE SEQUENCE [LARGE SCALE GENOMIC DNA]</scope>
    <source>
        <strain evidence="5">CGMCC 4.7237</strain>
    </source>
</reference>
<comment type="similarity">
    <text evidence="1 2">Belongs to the dTDP-4-dehydrorhamnose reductase family.</text>
</comment>
<dbReference type="EC" id="1.1.1.133" evidence="2"/>
<evidence type="ECO:0000256" key="1">
    <source>
        <dbReference type="ARBA" id="ARBA00010944"/>
    </source>
</evidence>
<protein>
    <recommendedName>
        <fullName evidence="2">dTDP-4-dehydrorhamnose reductase</fullName>
        <ecNumber evidence="2">1.1.1.133</ecNumber>
    </recommendedName>
</protein>
<dbReference type="PANTHER" id="PTHR10491:SF4">
    <property type="entry name" value="METHIONINE ADENOSYLTRANSFERASE 2 SUBUNIT BETA"/>
    <property type="match status" value="1"/>
</dbReference>
<evidence type="ECO:0000259" key="3">
    <source>
        <dbReference type="Pfam" id="PF04321"/>
    </source>
</evidence>